<dbReference type="PANTHER" id="PTHR33164">
    <property type="entry name" value="TRANSCRIPTIONAL REGULATOR, MARR FAMILY"/>
    <property type="match status" value="1"/>
</dbReference>
<organism evidence="2 3">
    <name type="scientific">Gordonibacter massiliensis</name>
    <name type="common">ex Traore et al. 2017</name>
    <dbReference type="NCBI Taxonomy" id="1841863"/>
    <lineage>
        <taxon>Bacteria</taxon>
        <taxon>Bacillati</taxon>
        <taxon>Actinomycetota</taxon>
        <taxon>Coriobacteriia</taxon>
        <taxon>Eggerthellales</taxon>
        <taxon>Eggerthellaceae</taxon>
        <taxon>Gordonibacter</taxon>
    </lineage>
</organism>
<dbReference type="SMART" id="SM00347">
    <property type="entry name" value="HTH_MARR"/>
    <property type="match status" value="1"/>
</dbReference>
<dbReference type="InterPro" id="IPR036388">
    <property type="entry name" value="WH-like_DNA-bd_sf"/>
</dbReference>
<protein>
    <submittedName>
        <fullName evidence="2">MarR family transcriptional regulator</fullName>
    </submittedName>
</protein>
<dbReference type="Gene3D" id="1.10.10.10">
    <property type="entry name" value="Winged helix-like DNA-binding domain superfamily/Winged helix DNA-binding domain"/>
    <property type="match status" value="1"/>
</dbReference>
<name>A0A842JGF0_9ACTN</name>
<dbReference type="Pfam" id="PF12802">
    <property type="entry name" value="MarR_2"/>
    <property type="match status" value="1"/>
</dbReference>
<dbReference type="AlphaFoldDB" id="A0A842JGF0"/>
<evidence type="ECO:0000313" key="3">
    <source>
        <dbReference type="Proteomes" id="UP000587396"/>
    </source>
</evidence>
<dbReference type="GO" id="GO:0006950">
    <property type="term" value="P:response to stress"/>
    <property type="evidence" value="ECO:0007669"/>
    <property type="project" value="TreeGrafter"/>
</dbReference>
<dbReference type="PROSITE" id="PS50995">
    <property type="entry name" value="HTH_MARR_2"/>
    <property type="match status" value="1"/>
</dbReference>
<dbReference type="InterPro" id="IPR000835">
    <property type="entry name" value="HTH_MarR-typ"/>
</dbReference>
<dbReference type="InterPro" id="IPR039422">
    <property type="entry name" value="MarR/SlyA-like"/>
</dbReference>
<dbReference type="RefSeq" id="WP_185904102.1">
    <property type="nucleotide sequence ID" value="NZ_JACMSE010000001.1"/>
</dbReference>
<gene>
    <name evidence="2" type="ORF">H7313_01970</name>
</gene>
<accession>A0A842JGF0</accession>
<keyword evidence="3" id="KW-1185">Reference proteome</keyword>
<reference evidence="2 3" key="1">
    <citation type="submission" date="2020-08" db="EMBL/GenBank/DDBJ databases">
        <authorList>
            <person name="Liu C."/>
            <person name="Sun Q."/>
        </authorList>
    </citation>
    <scope>NUCLEOTIDE SEQUENCE [LARGE SCALE GENOMIC DNA]</scope>
    <source>
        <strain evidence="2 3">N22</strain>
    </source>
</reference>
<dbReference type="GO" id="GO:0003700">
    <property type="term" value="F:DNA-binding transcription factor activity"/>
    <property type="evidence" value="ECO:0007669"/>
    <property type="project" value="InterPro"/>
</dbReference>
<dbReference type="PRINTS" id="PR00598">
    <property type="entry name" value="HTHMARR"/>
</dbReference>
<dbReference type="SUPFAM" id="SSF46785">
    <property type="entry name" value="Winged helix' DNA-binding domain"/>
    <property type="match status" value="1"/>
</dbReference>
<evidence type="ECO:0000313" key="2">
    <source>
        <dbReference type="EMBL" id="MBC2888120.1"/>
    </source>
</evidence>
<feature type="domain" description="HTH marR-type" evidence="1">
    <location>
        <begin position="1"/>
        <end position="139"/>
    </location>
</feature>
<dbReference type="Proteomes" id="UP000587396">
    <property type="component" value="Unassembled WGS sequence"/>
</dbReference>
<dbReference type="PANTHER" id="PTHR33164:SF43">
    <property type="entry name" value="HTH-TYPE TRANSCRIPTIONAL REPRESSOR YETL"/>
    <property type="match status" value="1"/>
</dbReference>
<sequence length="146" mass="16653">MDINDFRREFFVVTCNMQKLMHDTVAPVCLQHGVTLQQMHVLLELVGTPGQTSTQLSERAGILRTNFSSVFHKLEERGLAERRRSEQDHRSYELRATAEGRALLERIDADVRSRYGEAFEQEPPETFETILAGMRALSAFSAKLGR</sequence>
<comment type="caution">
    <text evidence="2">The sequence shown here is derived from an EMBL/GenBank/DDBJ whole genome shotgun (WGS) entry which is preliminary data.</text>
</comment>
<evidence type="ECO:0000259" key="1">
    <source>
        <dbReference type="PROSITE" id="PS50995"/>
    </source>
</evidence>
<dbReference type="InterPro" id="IPR036390">
    <property type="entry name" value="WH_DNA-bd_sf"/>
</dbReference>
<dbReference type="EMBL" id="JACMSE010000001">
    <property type="protein sequence ID" value="MBC2888120.1"/>
    <property type="molecule type" value="Genomic_DNA"/>
</dbReference>
<proteinExistence type="predicted"/>